<dbReference type="Pfam" id="PF04299">
    <property type="entry name" value="FMN_bind_2"/>
    <property type="match status" value="1"/>
</dbReference>
<dbReference type="RefSeq" id="WP_252741728.1">
    <property type="nucleotide sequence ID" value="NZ_JAMXIB010000008.1"/>
</dbReference>
<dbReference type="SUPFAM" id="SSF50475">
    <property type="entry name" value="FMN-binding split barrel"/>
    <property type="match status" value="1"/>
</dbReference>
<evidence type="ECO:0000256" key="1">
    <source>
        <dbReference type="SAM" id="MobiDB-lite"/>
    </source>
</evidence>
<accession>A0ABT1B0J4</accession>
<dbReference type="InterPro" id="IPR012349">
    <property type="entry name" value="Split_barrel_FMN-bd"/>
</dbReference>
<sequence length="205" mass="22843">MYIPDHYQNSDEDALRDFILKNPFGIVVSNGPEAPLATHLPLQLLAEPDGSVCLYGHFARANDHWRHLAEGAPVCCIFNGPQSYVSSSWYREEEVPTWNYISVHARGAYYVQSEAALLASLHQMVDLYEKDSTHPVSLHNMSRKTMRQVRGIVGFRIAVTSLEGAWKLSQGREDDHPRIIEELERRGSAASAVARAMKGPGNPGS</sequence>
<dbReference type="Gene3D" id="2.30.110.10">
    <property type="entry name" value="Electron Transport, Fmn-binding Protein, Chain A"/>
    <property type="match status" value="1"/>
</dbReference>
<gene>
    <name evidence="2" type="ORF">NG653_10865</name>
</gene>
<comment type="caution">
    <text evidence="2">The sequence shown here is derived from an EMBL/GenBank/DDBJ whole genome shotgun (WGS) entry which is preliminary data.</text>
</comment>
<protein>
    <submittedName>
        <fullName evidence="2">FMN-binding negative transcriptional regulator</fullName>
    </submittedName>
</protein>
<keyword evidence="3" id="KW-1185">Reference proteome</keyword>
<dbReference type="PIRSF" id="PIRSF010372">
    <property type="entry name" value="PaiB"/>
    <property type="match status" value="1"/>
</dbReference>
<evidence type="ECO:0000313" key="2">
    <source>
        <dbReference type="EMBL" id="MCO5725360.1"/>
    </source>
</evidence>
<dbReference type="InterPro" id="IPR007396">
    <property type="entry name" value="TR_PAI2-type"/>
</dbReference>
<organism evidence="2 3">
    <name type="scientific">Robiginitalea marina</name>
    <dbReference type="NCBI Taxonomy" id="2954105"/>
    <lineage>
        <taxon>Bacteria</taxon>
        <taxon>Pseudomonadati</taxon>
        <taxon>Bacteroidota</taxon>
        <taxon>Flavobacteriia</taxon>
        <taxon>Flavobacteriales</taxon>
        <taxon>Flavobacteriaceae</taxon>
        <taxon>Robiginitalea</taxon>
    </lineage>
</organism>
<evidence type="ECO:0000313" key="3">
    <source>
        <dbReference type="Proteomes" id="UP001206312"/>
    </source>
</evidence>
<name>A0ABT1B0J4_9FLAO</name>
<reference evidence="2 3" key="1">
    <citation type="submission" date="2022-06" db="EMBL/GenBank/DDBJ databases">
        <authorList>
            <person name="Xuan X."/>
        </authorList>
    </citation>
    <scope>NUCLEOTIDE SEQUENCE [LARGE SCALE GENOMIC DNA]</scope>
    <source>
        <strain evidence="2 3">2V75</strain>
    </source>
</reference>
<dbReference type="Proteomes" id="UP001206312">
    <property type="component" value="Unassembled WGS sequence"/>
</dbReference>
<dbReference type="EMBL" id="JAMXIB010000008">
    <property type="protein sequence ID" value="MCO5725360.1"/>
    <property type="molecule type" value="Genomic_DNA"/>
</dbReference>
<proteinExistence type="predicted"/>
<feature type="region of interest" description="Disordered" evidence="1">
    <location>
        <begin position="186"/>
        <end position="205"/>
    </location>
</feature>
<dbReference type="PANTHER" id="PTHR35802:SF1">
    <property type="entry name" value="PROTEASE SYNTHASE AND SPORULATION PROTEIN PAI 2"/>
    <property type="match status" value="1"/>
</dbReference>
<dbReference type="PANTHER" id="PTHR35802">
    <property type="entry name" value="PROTEASE SYNTHASE AND SPORULATION PROTEIN PAI 2"/>
    <property type="match status" value="1"/>
</dbReference>